<dbReference type="PATRIC" id="fig|1229781.4.peg.2912"/>
<accession>K9AE72</accession>
<name>K9AE72_9MICO</name>
<keyword evidence="2" id="KW-1185">Reference proteome</keyword>
<dbReference type="Pfam" id="PF09344">
    <property type="entry name" value="Cas_CT1975"/>
    <property type="match status" value="1"/>
</dbReference>
<dbReference type="InterPro" id="IPR010148">
    <property type="entry name" value="CRISPR-assoc_prot_CT1975"/>
</dbReference>
<evidence type="ECO:0000313" key="2">
    <source>
        <dbReference type="Proteomes" id="UP000009879"/>
    </source>
</evidence>
<gene>
    <name evidence="1" type="ORF">C272_14523</name>
</gene>
<organism evidence="1 2">
    <name type="scientific">Brevibacterium casei S18</name>
    <dbReference type="NCBI Taxonomy" id="1229781"/>
    <lineage>
        <taxon>Bacteria</taxon>
        <taxon>Bacillati</taxon>
        <taxon>Actinomycetota</taxon>
        <taxon>Actinomycetes</taxon>
        <taxon>Micrococcales</taxon>
        <taxon>Brevibacteriaceae</taxon>
        <taxon>Brevibacterium</taxon>
    </lineage>
</organism>
<reference evidence="1 2" key="1">
    <citation type="submission" date="2012-09" db="EMBL/GenBank/DDBJ databases">
        <title>Genome Sequence of Brevibacterium casei S18.</title>
        <authorList>
            <person name="Sharma R."/>
            <person name="Singh A."/>
            <person name="Jangir P.K."/>
        </authorList>
    </citation>
    <scope>NUCLEOTIDE SEQUENCE [LARGE SCALE GENOMIC DNA]</scope>
    <source>
        <strain evidence="1 2">S18</strain>
    </source>
</reference>
<sequence>MTTTFLDIHIIQSVPPSNVNRDETGAPKSAVYGGVRRARVSSQAWKRATREAFESFIDKSKLGARTQRVIEQLAAKIKEVDGSLESEAEGIAERVLNAVGIKLEKPKKKSKDSEDDSSTRTESAYLVFFSDQQLTKAAEQAVADHREGKTKFDKKSYAPILKADNSIDIALFGRMIADLTDLSVDASAQVAHALSVHAVEPEADFYTAVDDYKVNDPDRDAGAGMLGTVEFNSSTLYRYATVNVNQLEQNLGSEDATREALLAFARAFVLSMPTGKMNTFGNSTVPAAVIYSVRSDRPINYVEAFEDPLVREDGFIRGAVDELVDYATDADATYARATGYWTSGVGSKTERLDELATRTSVDDASQAAVAAAMDAVTASQADK</sequence>
<dbReference type="AlphaFoldDB" id="K9AE72"/>
<protein>
    <submittedName>
        <fullName evidence="1">CRISPR-associated Cse4 family protein</fullName>
    </submittedName>
</protein>
<dbReference type="OrthoDB" id="5291250at2"/>
<evidence type="ECO:0000313" key="1">
    <source>
        <dbReference type="EMBL" id="EKU45568.1"/>
    </source>
</evidence>
<dbReference type="EMBL" id="AMSP01000015">
    <property type="protein sequence ID" value="EKU45568.1"/>
    <property type="molecule type" value="Genomic_DNA"/>
</dbReference>
<proteinExistence type="predicted"/>
<comment type="caution">
    <text evidence="1">The sequence shown here is derived from an EMBL/GenBank/DDBJ whole genome shotgun (WGS) entry which is preliminary data.</text>
</comment>
<dbReference type="Proteomes" id="UP000009879">
    <property type="component" value="Unassembled WGS sequence"/>
</dbReference>
<dbReference type="RefSeq" id="WP_009380507.1">
    <property type="nucleotide sequence ID" value="NZ_AMSP01000015.1"/>
</dbReference>
<dbReference type="NCBIfam" id="TIGR01869">
    <property type="entry name" value="casC_Cse4"/>
    <property type="match status" value="1"/>
</dbReference>
<dbReference type="eggNOG" id="COG1857">
    <property type="taxonomic scope" value="Bacteria"/>
</dbReference>